<proteinExistence type="predicted"/>
<dbReference type="Proteomes" id="UP000245765">
    <property type="component" value="Unassembled WGS sequence"/>
</dbReference>
<comment type="caution">
    <text evidence="2">The sequence shown here is derived from an EMBL/GenBank/DDBJ whole genome shotgun (WGS) entry which is preliminary data.</text>
</comment>
<dbReference type="EMBL" id="QGNA01000001">
    <property type="protein sequence ID" value="PWS38724.1"/>
    <property type="molecule type" value="Genomic_DNA"/>
</dbReference>
<sequence length="322" mass="33315">MSVMIVGASGFVGLALAEHLLARGDAVVAADIEALPPRAARDFAALPGRLIAVERLDATDGETYAALVARHRPRAIVHLAALTPLGRVPPALARRTAAVNVLGPLNAVAAAAALPGCFLVVASSGSVFGAAGFDAPVLDASIRPDPQSIYGVAKFAGERMSLLAAAEADVPLAVARLSSVFGRWERATGARPIASPLLRLTQHALAGEPAVIADAGKRDFIYSADVAAGLASLVDTAKPAPKPLHLAPGITWSLAEWCEGLARRVPGFTWTLDADDLAAESASNARAPMETESLAALTGFRAAYDMEHAMEDDLAWRRAAAD</sequence>
<reference evidence="3" key="1">
    <citation type="submission" date="2018-05" db="EMBL/GenBank/DDBJ databases">
        <authorList>
            <person name="Du Z."/>
            <person name="Wang X."/>
        </authorList>
    </citation>
    <scope>NUCLEOTIDE SEQUENCE [LARGE SCALE GENOMIC DNA]</scope>
    <source>
        <strain evidence="3">CQN31</strain>
    </source>
</reference>
<dbReference type="Gene3D" id="3.40.50.720">
    <property type="entry name" value="NAD(P)-binding Rossmann-like Domain"/>
    <property type="match status" value="1"/>
</dbReference>
<name>A0A317FI09_9PROT</name>
<organism evidence="2 3">
    <name type="scientific">Falsiroseomonas bella</name>
    <dbReference type="NCBI Taxonomy" id="2184016"/>
    <lineage>
        <taxon>Bacteria</taxon>
        <taxon>Pseudomonadati</taxon>
        <taxon>Pseudomonadota</taxon>
        <taxon>Alphaproteobacteria</taxon>
        <taxon>Acetobacterales</taxon>
        <taxon>Roseomonadaceae</taxon>
        <taxon>Falsiroseomonas</taxon>
    </lineage>
</organism>
<dbReference type="RefSeq" id="WP_109869345.1">
    <property type="nucleotide sequence ID" value="NZ_QGNA01000001.1"/>
</dbReference>
<dbReference type="PANTHER" id="PTHR43245:SF55">
    <property type="entry name" value="NAD(P)-BINDING DOMAIN-CONTAINING PROTEIN"/>
    <property type="match status" value="1"/>
</dbReference>
<dbReference type="PANTHER" id="PTHR43245">
    <property type="entry name" value="BIFUNCTIONAL POLYMYXIN RESISTANCE PROTEIN ARNA"/>
    <property type="match status" value="1"/>
</dbReference>
<keyword evidence="3" id="KW-1185">Reference proteome</keyword>
<dbReference type="InterPro" id="IPR050177">
    <property type="entry name" value="Lipid_A_modif_metabolic_enz"/>
</dbReference>
<evidence type="ECO:0000313" key="2">
    <source>
        <dbReference type="EMBL" id="PWS38724.1"/>
    </source>
</evidence>
<dbReference type="InterPro" id="IPR001509">
    <property type="entry name" value="Epimerase_deHydtase"/>
</dbReference>
<dbReference type="OrthoDB" id="7352636at2"/>
<feature type="domain" description="NAD-dependent epimerase/dehydratase" evidence="1">
    <location>
        <begin position="3"/>
        <end position="238"/>
    </location>
</feature>
<evidence type="ECO:0000313" key="3">
    <source>
        <dbReference type="Proteomes" id="UP000245765"/>
    </source>
</evidence>
<dbReference type="InterPro" id="IPR036291">
    <property type="entry name" value="NAD(P)-bd_dom_sf"/>
</dbReference>
<protein>
    <recommendedName>
        <fullName evidence="1">NAD-dependent epimerase/dehydratase domain-containing protein</fullName>
    </recommendedName>
</protein>
<accession>A0A317FI09</accession>
<evidence type="ECO:0000259" key="1">
    <source>
        <dbReference type="Pfam" id="PF01370"/>
    </source>
</evidence>
<gene>
    <name evidence="2" type="ORF">DFH01_05550</name>
</gene>
<dbReference type="SUPFAM" id="SSF51735">
    <property type="entry name" value="NAD(P)-binding Rossmann-fold domains"/>
    <property type="match status" value="1"/>
</dbReference>
<dbReference type="Pfam" id="PF01370">
    <property type="entry name" value="Epimerase"/>
    <property type="match status" value="1"/>
</dbReference>
<dbReference type="AlphaFoldDB" id="A0A317FI09"/>